<proteinExistence type="predicted"/>
<evidence type="ECO:0000256" key="1">
    <source>
        <dbReference type="PROSITE-ProRule" id="PRU00169"/>
    </source>
</evidence>
<keyword evidence="1" id="KW-0597">Phosphoprotein</keyword>
<dbReference type="CDD" id="cd17546">
    <property type="entry name" value="REC_hyHK_CKI1_RcsC-like"/>
    <property type="match status" value="1"/>
</dbReference>
<feature type="domain" description="Response regulatory" evidence="2">
    <location>
        <begin position="3"/>
        <end position="118"/>
    </location>
</feature>
<dbReference type="SMART" id="SM00448">
    <property type="entry name" value="REC"/>
    <property type="match status" value="1"/>
</dbReference>
<name>A0ABX3ZG76_9BACL</name>
<dbReference type="EMBL" id="NHNT01000007">
    <property type="protein sequence ID" value="OUZ38704.1"/>
    <property type="molecule type" value="Genomic_DNA"/>
</dbReference>
<evidence type="ECO:0000313" key="3">
    <source>
        <dbReference type="EMBL" id="OUZ38704.1"/>
    </source>
</evidence>
<protein>
    <submittedName>
        <fullName evidence="3">Response regulator</fullName>
    </submittedName>
</protein>
<dbReference type="SUPFAM" id="SSF52172">
    <property type="entry name" value="CheY-like"/>
    <property type="match status" value="1"/>
</dbReference>
<gene>
    <name evidence="3" type="ORF">CBM15_11360</name>
</gene>
<dbReference type="RefSeq" id="WP_008407909.1">
    <property type="nucleotide sequence ID" value="NZ_JAFBEY010000005.1"/>
</dbReference>
<dbReference type="InterPro" id="IPR052048">
    <property type="entry name" value="ST_Response_Regulator"/>
</dbReference>
<comment type="caution">
    <text evidence="3">The sequence shown here is derived from an EMBL/GenBank/DDBJ whole genome shotgun (WGS) entry which is preliminary data.</text>
</comment>
<dbReference type="Proteomes" id="UP000196594">
    <property type="component" value="Unassembled WGS sequence"/>
</dbReference>
<evidence type="ECO:0000313" key="4">
    <source>
        <dbReference type="Proteomes" id="UP000196594"/>
    </source>
</evidence>
<dbReference type="Pfam" id="PF00072">
    <property type="entry name" value="Response_reg"/>
    <property type="match status" value="1"/>
</dbReference>
<keyword evidence="4" id="KW-1185">Reference proteome</keyword>
<feature type="modified residue" description="4-aspartylphosphate" evidence="1">
    <location>
        <position position="52"/>
    </location>
</feature>
<organism evidence="3 4">
    <name type="scientific">Solibacillus kalamii</name>
    <dbReference type="NCBI Taxonomy" id="1748298"/>
    <lineage>
        <taxon>Bacteria</taxon>
        <taxon>Bacillati</taxon>
        <taxon>Bacillota</taxon>
        <taxon>Bacilli</taxon>
        <taxon>Bacillales</taxon>
        <taxon>Caryophanaceae</taxon>
        <taxon>Solibacillus</taxon>
    </lineage>
</organism>
<accession>A0ABX3ZG76</accession>
<dbReference type="PROSITE" id="PS50110">
    <property type="entry name" value="RESPONSE_REGULATORY"/>
    <property type="match status" value="1"/>
</dbReference>
<dbReference type="Gene3D" id="3.40.50.2300">
    <property type="match status" value="1"/>
</dbReference>
<dbReference type="InterPro" id="IPR001789">
    <property type="entry name" value="Sig_transdc_resp-reg_receiver"/>
</dbReference>
<evidence type="ECO:0000259" key="2">
    <source>
        <dbReference type="PROSITE" id="PS50110"/>
    </source>
</evidence>
<dbReference type="PANTHER" id="PTHR43228">
    <property type="entry name" value="TWO-COMPONENT RESPONSE REGULATOR"/>
    <property type="match status" value="1"/>
</dbReference>
<dbReference type="PANTHER" id="PTHR43228:SF1">
    <property type="entry name" value="TWO-COMPONENT RESPONSE REGULATOR ARR22"/>
    <property type="match status" value="1"/>
</dbReference>
<reference evidence="3 4" key="1">
    <citation type="journal article" date="2017" name="Int. J. Syst. Evol. Microbiol.">
        <title>Solibacillus kalamii sp. nov., isolated from a high-efficiency particulate arrestance filter system used in the International Space Station.</title>
        <authorList>
            <person name="Checinska Sielaff A."/>
            <person name="Kumar R.M."/>
            <person name="Pal D."/>
            <person name="Mayilraj S."/>
            <person name="Venkateswaran K."/>
        </authorList>
    </citation>
    <scope>NUCLEOTIDE SEQUENCE [LARGE SCALE GENOMIC DNA]</scope>
    <source>
        <strain evidence="3 4">ISSFR-015</strain>
    </source>
</reference>
<sequence>MNKILVVDDEEILRMLICDTLESFDFTIDEAENGLEALEKMKENNYDLIILDYMMPHFTGLEVIEKLSDEYKANTTIVMLTAKSQESDRQLALDKGAQYFISKPFSPIKLISFVEELINAKTDSDI</sequence>
<dbReference type="InterPro" id="IPR011006">
    <property type="entry name" value="CheY-like_superfamily"/>
</dbReference>